<dbReference type="Gene3D" id="3.10.129.10">
    <property type="entry name" value="Hotdog Thioesterase"/>
    <property type="match status" value="1"/>
</dbReference>
<dbReference type="InterPro" id="IPR016776">
    <property type="entry name" value="ApeP-like_dehydratase"/>
</dbReference>
<gene>
    <name evidence="1" type="ORF">JAJ28_001313</name>
</gene>
<reference evidence="1" key="1">
    <citation type="journal article" date="2018" name="Genome Biol.">
        <title>SKESA: strategic k-mer extension for scrupulous assemblies.</title>
        <authorList>
            <person name="Souvorov A."/>
            <person name="Agarwala R."/>
            <person name="Lipman D.J."/>
        </authorList>
    </citation>
    <scope>NUCLEOTIDE SEQUENCE</scope>
    <source>
        <strain evidence="1">OLC2673_Aeromonas</strain>
    </source>
</reference>
<reference evidence="1" key="2">
    <citation type="submission" date="2020-01" db="EMBL/GenBank/DDBJ databases">
        <authorList>
            <consortium name="NCBI Pathogen Detection Project"/>
        </authorList>
    </citation>
    <scope>NUCLEOTIDE SEQUENCE</scope>
    <source>
        <strain evidence="1">OLC2673_Aeromonas</strain>
    </source>
</reference>
<comment type="caution">
    <text evidence="1">The sequence shown here is derived from an EMBL/GenBank/DDBJ whole genome shotgun (WGS) entry which is preliminary data.</text>
</comment>
<organism evidence="1 2">
    <name type="scientific">Aeromonas hydrophila</name>
    <dbReference type="NCBI Taxonomy" id="644"/>
    <lineage>
        <taxon>Bacteria</taxon>
        <taxon>Pseudomonadati</taxon>
        <taxon>Pseudomonadota</taxon>
        <taxon>Gammaproteobacteria</taxon>
        <taxon>Aeromonadales</taxon>
        <taxon>Aeromonadaceae</taxon>
        <taxon>Aeromonas</taxon>
    </lineage>
</organism>
<name>A0AAD3U8X0_AERHY</name>
<accession>A0AAD3U8X0</accession>
<dbReference type="AlphaFoldDB" id="A0AAD3U8X0"/>
<dbReference type="CDD" id="cd01289">
    <property type="entry name" value="FabA_like"/>
    <property type="match status" value="1"/>
</dbReference>
<dbReference type="SUPFAM" id="SSF54637">
    <property type="entry name" value="Thioesterase/thiol ester dehydrase-isomerase"/>
    <property type="match status" value="1"/>
</dbReference>
<dbReference type="PIRSF" id="PIRSF020565">
    <property type="entry name" value="3Ho_Ac_ACP_DH_prd"/>
    <property type="match status" value="1"/>
</dbReference>
<evidence type="ECO:0000313" key="1">
    <source>
        <dbReference type="EMBL" id="HAT6343602.1"/>
    </source>
</evidence>
<sequence>MNEPSSLPAIDTLLPHQAPMLLLDRLCAADAQQARCETRIGARHALLLDGEGNLPGWVGIELMAQTIAAWAGMQGRLRGEPVRIGMLLGSRKYRCLRPAFAAGSLLTIEACCLLQDGGMASFDCRILLAGEECAQARLSTYQPSPGELSDLLA</sequence>
<dbReference type="Proteomes" id="UP000859505">
    <property type="component" value="Unassembled WGS sequence"/>
</dbReference>
<evidence type="ECO:0000313" key="2">
    <source>
        <dbReference type="Proteomes" id="UP000859505"/>
    </source>
</evidence>
<protein>
    <submittedName>
        <fullName evidence="1">Hotdog family protein</fullName>
    </submittedName>
</protein>
<proteinExistence type="predicted"/>
<dbReference type="Pfam" id="PF22817">
    <property type="entry name" value="ApeP-like"/>
    <property type="match status" value="1"/>
</dbReference>
<dbReference type="InterPro" id="IPR029069">
    <property type="entry name" value="HotDog_dom_sf"/>
</dbReference>
<dbReference type="EMBL" id="DACTUL010000007">
    <property type="protein sequence ID" value="HAT6343602.1"/>
    <property type="molecule type" value="Genomic_DNA"/>
</dbReference>